<accession>A0AA40ABB9</accession>
<keyword evidence="4" id="KW-0479">Metal-binding</keyword>
<keyword evidence="7" id="KW-0560">Oxidoreductase</keyword>
<evidence type="ECO:0000256" key="14">
    <source>
        <dbReference type="SAM" id="SignalP"/>
    </source>
</evidence>
<evidence type="ECO:0000256" key="9">
    <source>
        <dbReference type="ARBA" id="ARBA00023033"/>
    </source>
</evidence>
<dbReference type="InterPro" id="IPR054497">
    <property type="entry name" value="LPMO_AA14"/>
</dbReference>
<dbReference type="Pfam" id="PF22810">
    <property type="entry name" value="LPMO_AA14"/>
    <property type="match status" value="1"/>
</dbReference>
<dbReference type="GeneID" id="85317749"/>
<keyword evidence="9" id="KW-0503">Monooxygenase</keyword>
<comment type="cofactor">
    <cofactor evidence="1">
        <name>Cu(2+)</name>
        <dbReference type="ChEBI" id="CHEBI:29036"/>
    </cofactor>
</comment>
<evidence type="ECO:0000256" key="2">
    <source>
        <dbReference type="ARBA" id="ARBA00004613"/>
    </source>
</evidence>
<evidence type="ECO:0000256" key="12">
    <source>
        <dbReference type="ARBA" id="ARBA00046340"/>
    </source>
</evidence>
<dbReference type="InterPro" id="IPR002889">
    <property type="entry name" value="WSC_carb-bd"/>
</dbReference>
<keyword evidence="10" id="KW-1015">Disulfide bond</keyword>
<keyword evidence="8" id="KW-0186">Copper</keyword>
<feature type="region of interest" description="Disordered" evidence="13">
    <location>
        <begin position="499"/>
        <end position="560"/>
    </location>
</feature>
<comment type="caution">
    <text evidence="16">The sequence shown here is derived from an EMBL/GenBank/DDBJ whole genome shotgun (WGS) entry which is preliminary data.</text>
</comment>
<evidence type="ECO:0000256" key="1">
    <source>
        <dbReference type="ARBA" id="ARBA00001973"/>
    </source>
</evidence>
<evidence type="ECO:0000256" key="10">
    <source>
        <dbReference type="ARBA" id="ARBA00023157"/>
    </source>
</evidence>
<evidence type="ECO:0000313" key="16">
    <source>
        <dbReference type="EMBL" id="KAK0712585.1"/>
    </source>
</evidence>
<comment type="subcellular location">
    <subcellularLocation>
        <location evidence="2">Secreted</location>
    </subcellularLocation>
</comment>
<feature type="domain" description="WSC" evidence="15">
    <location>
        <begin position="404"/>
        <end position="495"/>
    </location>
</feature>
<evidence type="ECO:0000256" key="8">
    <source>
        <dbReference type="ARBA" id="ARBA00023008"/>
    </source>
</evidence>
<name>A0AA40ABB9_9PEZI</name>
<keyword evidence="6" id="KW-0677">Repeat</keyword>
<dbReference type="SMART" id="SM00321">
    <property type="entry name" value="WSC"/>
    <property type="match status" value="2"/>
</dbReference>
<feature type="signal peptide" evidence="14">
    <location>
        <begin position="1"/>
        <end position="17"/>
    </location>
</feature>
<dbReference type="PANTHER" id="PTHR45964:SF5">
    <property type="entry name" value="WSCD FAMILY MEMBER CG9164"/>
    <property type="match status" value="1"/>
</dbReference>
<dbReference type="GO" id="GO:0004497">
    <property type="term" value="F:monooxygenase activity"/>
    <property type="evidence" value="ECO:0007669"/>
    <property type="project" value="UniProtKB-KW"/>
</dbReference>
<dbReference type="Proteomes" id="UP001172101">
    <property type="component" value="Unassembled WGS sequence"/>
</dbReference>
<evidence type="ECO:0000313" key="17">
    <source>
        <dbReference type="Proteomes" id="UP001172101"/>
    </source>
</evidence>
<protein>
    <submittedName>
        <fullName evidence="16">WSC domain-containing protein</fullName>
    </submittedName>
</protein>
<evidence type="ECO:0000256" key="11">
    <source>
        <dbReference type="ARBA" id="ARBA00023180"/>
    </source>
</evidence>
<dbReference type="PROSITE" id="PS51212">
    <property type="entry name" value="WSC"/>
    <property type="match status" value="2"/>
</dbReference>
<proteinExistence type="inferred from homology"/>
<dbReference type="AlphaFoldDB" id="A0AA40ABB9"/>
<evidence type="ECO:0000256" key="5">
    <source>
        <dbReference type="ARBA" id="ARBA00022729"/>
    </source>
</evidence>
<dbReference type="InterPro" id="IPR051589">
    <property type="entry name" value="Sialate-O-sulfotransferase"/>
</dbReference>
<keyword evidence="5 14" id="KW-0732">Signal</keyword>
<feature type="domain" description="WSC" evidence="15">
    <location>
        <begin position="301"/>
        <end position="390"/>
    </location>
</feature>
<gene>
    <name evidence="16" type="ORF">B0T26DRAFT_340273</name>
</gene>
<evidence type="ECO:0000256" key="7">
    <source>
        <dbReference type="ARBA" id="ARBA00023002"/>
    </source>
</evidence>
<evidence type="ECO:0000256" key="13">
    <source>
        <dbReference type="SAM" id="MobiDB-lite"/>
    </source>
</evidence>
<evidence type="ECO:0000259" key="15">
    <source>
        <dbReference type="PROSITE" id="PS51212"/>
    </source>
</evidence>
<reference evidence="16" key="1">
    <citation type="submission" date="2023-06" db="EMBL/GenBank/DDBJ databases">
        <title>Genome-scale phylogeny and comparative genomics of the fungal order Sordariales.</title>
        <authorList>
            <consortium name="Lawrence Berkeley National Laboratory"/>
            <person name="Hensen N."/>
            <person name="Bonometti L."/>
            <person name="Westerberg I."/>
            <person name="Brannstrom I.O."/>
            <person name="Guillou S."/>
            <person name="Cros-Aarteil S."/>
            <person name="Calhoun S."/>
            <person name="Haridas S."/>
            <person name="Kuo A."/>
            <person name="Mondo S."/>
            <person name="Pangilinan J."/>
            <person name="Riley R."/>
            <person name="LaButti K."/>
            <person name="Andreopoulos B."/>
            <person name="Lipzen A."/>
            <person name="Chen C."/>
            <person name="Yanf M."/>
            <person name="Daum C."/>
            <person name="Ng V."/>
            <person name="Clum A."/>
            <person name="Steindorff A."/>
            <person name="Ohm R."/>
            <person name="Martin F."/>
            <person name="Silar P."/>
            <person name="Natvig D."/>
            <person name="Lalanne C."/>
            <person name="Gautier V."/>
            <person name="Ament-velasquez S.L."/>
            <person name="Kruys A."/>
            <person name="Hutchinson M.I."/>
            <person name="Powell A.J."/>
            <person name="Barry K."/>
            <person name="Miller A.N."/>
            <person name="Grigoriev I.V."/>
            <person name="Debuchy R."/>
            <person name="Gladieux P."/>
            <person name="Thoren M.H."/>
            <person name="Johannesson H."/>
        </authorList>
    </citation>
    <scope>NUCLEOTIDE SEQUENCE</scope>
    <source>
        <strain evidence="16">SMH2392-1A</strain>
    </source>
</reference>
<dbReference type="GO" id="GO:0046872">
    <property type="term" value="F:metal ion binding"/>
    <property type="evidence" value="ECO:0007669"/>
    <property type="project" value="UniProtKB-KW"/>
</dbReference>
<evidence type="ECO:0000256" key="3">
    <source>
        <dbReference type="ARBA" id="ARBA00022525"/>
    </source>
</evidence>
<feature type="compositionally biased region" description="Low complexity" evidence="13">
    <location>
        <begin position="505"/>
        <end position="558"/>
    </location>
</feature>
<keyword evidence="17" id="KW-1185">Reference proteome</keyword>
<dbReference type="Pfam" id="PF01822">
    <property type="entry name" value="WSC"/>
    <property type="match status" value="2"/>
</dbReference>
<dbReference type="RefSeq" id="XP_060293908.1">
    <property type="nucleotide sequence ID" value="XM_060434479.1"/>
</dbReference>
<sequence length="682" mass="70605">MLVEAAVVAALAWGASAHTASFVKGMYCEGGPDPTVYNQNSNTPVWPIYQQTFSNFWMQHARGCDAAAPPGNASLALPAGGKFMVEHAHNQGQTTLSFGGKFTSPWPDGQQHPEDWSGPSPGECIQNDGAMHTQGQQTAAGTAFAISYNSDISKVNLQNLVVFSVLANTPWKREAWYDVPADLPPCPPGGCYCAFLWVPQGCGEPNVYMQNLRCHVTGSTSTKTIGPAKAPVWCGDDLTKCVKGPKQMIIWNQAQGVDNVTPPGGRTPTYSGKFGFNPGAQVDIFVGSESNTPARQVVAQLSGYVGCYSDAGFQSQALSPQIPESMVPDFCVAKCKQGNYKYAGLENGNQCWCSMAAPTTKVADSQCSTLCTGSMATCGGSGFVELYSTGATGSPPPPTPPPTGYAMAGCFADNSNARVLPVDKSGSLSGPNTPAACVAACAGYAYAGVEWTTQCFCGNTLPPQKMPDTDCSMPCAGDMTVMCGNGGRMNVYSKIAGASSPSPPANVAAPAVPATTTSSSSSSSASKTSSSTSSSSSTSKAASSSTSSTAKAAATSPSGGVACPAGASLGKRDMQIMNDDMEALQPVPTSLTKLFVCQSANWYAPCNVLPIYHSASCVSLGPAFPDFYHNIASAGPDTGTCVLYSTDDCTPSGETLTLAKPGYAVFPHTLRAEWGSVKCSPN</sequence>
<dbReference type="EMBL" id="JAUIRO010000005">
    <property type="protein sequence ID" value="KAK0712585.1"/>
    <property type="molecule type" value="Genomic_DNA"/>
</dbReference>
<keyword evidence="3" id="KW-0964">Secreted</keyword>
<dbReference type="GO" id="GO:0005576">
    <property type="term" value="C:extracellular region"/>
    <property type="evidence" value="ECO:0007669"/>
    <property type="project" value="UniProtKB-SubCell"/>
</dbReference>
<comment type="similarity">
    <text evidence="12">Belongs to the polysaccharide monooxygenase AA14 family.</text>
</comment>
<keyword evidence="11" id="KW-0325">Glycoprotein</keyword>
<organism evidence="16 17">
    <name type="scientific">Lasiosphaeria miniovina</name>
    <dbReference type="NCBI Taxonomy" id="1954250"/>
    <lineage>
        <taxon>Eukaryota</taxon>
        <taxon>Fungi</taxon>
        <taxon>Dikarya</taxon>
        <taxon>Ascomycota</taxon>
        <taxon>Pezizomycotina</taxon>
        <taxon>Sordariomycetes</taxon>
        <taxon>Sordariomycetidae</taxon>
        <taxon>Sordariales</taxon>
        <taxon>Lasiosphaeriaceae</taxon>
        <taxon>Lasiosphaeria</taxon>
    </lineage>
</organism>
<dbReference type="PANTHER" id="PTHR45964">
    <property type="entry name" value="WSCD FAMILY MEMBER CG9164"/>
    <property type="match status" value="1"/>
</dbReference>
<evidence type="ECO:0000256" key="4">
    <source>
        <dbReference type="ARBA" id="ARBA00022723"/>
    </source>
</evidence>
<evidence type="ECO:0000256" key="6">
    <source>
        <dbReference type="ARBA" id="ARBA00022737"/>
    </source>
</evidence>
<feature type="chain" id="PRO_5041465453" evidence="14">
    <location>
        <begin position="18"/>
        <end position="682"/>
    </location>
</feature>